<dbReference type="Gene3D" id="3.30.1110.10">
    <property type="match status" value="1"/>
</dbReference>
<dbReference type="Gene3D" id="3.90.25.10">
    <property type="entry name" value="UDP-galactose 4-epimerase, domain 1"/>
    <property type="match status" value="1"/>
</dbReference>
<name>A0A819NB54_9BILA</name>
<keyword evidence="2" id="KW-0812">Transmembrane</keyword>
<evidence type="ECO:0000313" key="6">
    <source>
        <dbReference type="Proteomes" id="UP000663844"/>
    </source>
</evidence>
<comment type="similarity">
    <text evidence="1">Belongs to the NAD(P)-dependent epimerase/dehydratase family.</text>
</comment>
<evidence type="ECO:0000256" key="1">
    <source>
        <dbReference type="ARBA" id="ARBA00007637"/>
    </source>
</evidence>
<dbReference type="InterPro" id="IPR001509">
    <property type="entry name" value="Epimerase_deHydtase"/>
</dbReference>
<evidence type="ECO:0000313" key="5">
    <source>
        <dbReference type="EMBL" id="CAF3993735.1"/>
    </source>
</evidence>
<sequence>MKYVIGMVDCVIFEIFRKKFSVYKLIKLFLFTCCVLFILVYYSKTSHYFETSGDHDEKFINIRQNIVNTVQNSAPVQEKFGNDASTCPYYGLQHGLFHPTVEHPRFIITGGAGFIGSHLVKHLRKQQYKARQIKVLDNLWRGRLHNLQFENGTWAISIALDFCRLDLRNVDDTLKFVTGADVIFHLADIVAGVGYVFSHQLPVFRDNILINSNTIHAAKTNKIKNFIYVGTACSFPKFLQQGAGVHSLRENQTYPAEPESSYGWSKLMGEYEAELAKSNNFNVGILRLHNVYGPYSEYNAVTGQVIPSLIRKALNNNNDSFIVWGSGEQYRDFLYVEDVIDSLLLMLKQGMNKGVIQVGTGKATTIKELAYIINRMVNSKFQKKMNIIFDNTQPEGDRGRIAILDRAKNILKWKSKVDIEEGVSTTMSWIANNERKQRVLVIIIGQIRGGELAWKSLQKFLLRPFNAHLAIHVSNWQTKTLLHDIAQYIWTVPEYTDWGVVLEMVAKTCHVNNNMEEWRKYCRIPGIFMGGVANCSHPGSAGILLAFRWLTQQKILELNLLDKYDWFIMTRADELYLCNHHDFLEMNKNHVLLPTGEYYEGWSDRHIIGKPSNFMKMINITTELICKPDYWFRTLNELRGEFNLEKIQKVIWSYMKLQVSEFPRSMFTVKRMQDPTRWSKGQSHPDVEIFGLKIKYLDEFTSAVKHLTRLVMLIPDVEHTRCTFLGVNAAQSEHSIVSDYVYFEAYMVMSLPTLAAAIRIHEIAELNQVKKAMSCSNAGIISTYRDHLCEILNKSLDFLFCNRNEAFS</sequence>
<keyword evidence="2" id="KW-0472">Membrane</keyword>
<dbReference type="AlphaFoldDB" id="A0A819NB54"/>
<dbReference type="SUPFAM" id="SSF53613">
    <property type="entry name" value="Ribokinase-like"/>
    <property type="match status" value="1"/>
</dbReference>
<dbReference type="EMBL" id="CAJNOG010000042">
    <property type="protein sequence ID" value="CAF0826456.1"/>
    <property type="molecule type" value="Genomic_DNA"/>
</dbReference>
<dbReference type="Pfam" id="PF01370">
    <property type="entry name" value="Epimerase"/>
    <property type="match status" value="1"/>
</dbReference>
<evidence type="ECO:0000313" key="4">
    <source>
        <dbReference type="EMBL" id="CAF0826456.1"/>
    </source>
</evidence>
<proteinExistence type="inferred from homology"/>
<dbReference type="InterPro" id="IPR029056">
    <property type="entry name" value="Ribokinase-like"/>
</dbReference>
<accession>A0A819NB54</accession>
<protein>
    <recommendedName>
        <fullName evidence="3">NAD-dependent epimerase/dehydratase domain-containing protein</fullName>
    </recommendedName>
</protein>
<dbReference type="Proteomes" id="UP000663845">
    <property type="component" value="Unassembled WGS sequence"/>
</dbReference>
<comment type="caution">
    <text evidence="5">The sequence shown here is derived from an EMBL/GenBank/DDBJ whole genome shotgun (WGS) entry which is preliminary data.</text>
</comment>
<gene>
    <name evidence="4" type="ORF">JYZ213_LOCUS6595</name>
    <name evidence="5" type="ORF">OXD698_LOCUS29103</name>
</gene>
<feature type="domain" description="NAD-dependent epimerase/dehydratase" evidence="3">
    <location>
        <begin position="107"/>
        <end position="359"/>
    </location>
</feature>
<dbReference type="SUPFAM" id="SSF51735">
    <property type="entry name" value="NAD(P)-binding Rossmann-fold domains"/>
    <property type="match status" value="1"/>
</dbReference>
<dbReference type="InterPro" id="IPR036291">
    <property type="entry name" value="NAD(P)-bd_dom_sf"/>
</dbReference>
<reference evidence="5" key="1">
    <citation type="submission" date="2021-02" db="EMBL/GenBank/DDBJ databases">
        <authorList>
            <person name="Nowell W R."/>
        </authorList>
    </citation>
    <scope>NUCLEOTIDE SEQUENCE</scope>
</reference>
<evidence type="ECO:0000259" key="3">
    <source>
        <dbReference type="Pfam" id="PF01370"/>
    </source>
</evidence>
<dbReference type="PANTHER" id="PTHR43000">
    <property type="entry name" value="DTDP-D-GLUCOSE 4,6-DEHYDRATASE-RELATED"/>
    <property type="match status" value="1"/>
</dbReference>
<evidence type="ECO:0000256" key="2">
    <source>
        <dbReference type="SAM" id="Phobius"/>
    </source>
</evidence>
<dbReference type="Gene3D" id="3.40.50.720">
    <property type="entry name" value="NAD(P)-binding Rossmann-like Domain"/>
    <property type="match status" value="1"/>
</dbReference>
<keyword evidence="2" id="KW-1133">Transmembrane helix</keyword>
<organism evidence="5 6">
    <name type="scientific">Adineta steineri</name>
    <dbReference type="NCBI Taxonomy" id="433720"/>
    <lineage>
        <taxon>Eukaryota</taxon>
        <taxon>Metazoa</taxon>
        <taxon>Spiralia</taxon>
        <taxon>Gnathifera</taxon>
        <taxon>Rotifera</taxon>
        <taxon>Eurotatoria</taxon>
        <taxon>Bdelloidea</taxon>
        <taxon>Adinetida</taxon>
        <taxon>Adinetidae</taxon>
        <taxon>Adineta</taxon>
    </lineage>
</organism>
<dbReference type="Gene3D" id="3.40.1190.20">
    <property type="match status" value="1"/>
</dbReference>
<feature type="transmembrane region" description="Helical" evidence="2">
    <location>
        <begin position="25"/>
        <end position="42"/>
    </location>
</feature>
<dbReference type="EMBL" id="CAJOAZ010003227">
    <property type="protein sequence ID" value="CAF3993735.1"/>
    <property type="molecule type" value="Genomic_DNA"/>
</dbReference>
<dbReference type="Proteomes" id="UP000663844">
    <property type="component" value="Unassembled WGS sequence"/>
</dbReference>